<keyword evidence="1" id="KW-1003">Cell membrane</keyword>
<organism evidence="7 8">
    <name type="scientific">Streptococcus macedonicus</name>
    <name type="common">Streptococcus gallolyticus macedonicus</name>
    <dbReference type="NCBI Taxonomy" id="59310"/>
    <lineage>
        <taxon>Bacteria</taxon>
        <taxon>Bacillati</taxon>
        <taxon>Bacillota</taxon>
        <taxon>Bacilli</taxon>
        <taxon>Lactobacillales</taxon>
        <taxon>Streptococcaceae</taxon>
        <taxon>Streptococcus</taxon>
    </lineage>
</organism>
<evidence type="ECO:0000313" key="7">
    <source>
        <dbReference type="EMBL" id="PHV58051.1"/>
    </source>
</evidence>
<feature type="chain" id="PRO_5013700088" evidence="6">
    <location>
        <begin position="26"/>
        <end position="423"/>
    </location>
</feature>
<evidence type="ECO:0000256" key="2">
    <source>
        <dbReference type="ARBA" id="ARBA00022729"/>
    </source>
</evidence>
<dbReference type="PANTHER" id="PTHR43649">
    <property type="entry name" value="ARABINOSE-BINDING PROTEIN-RELATED"/>
    <property type="match status" value="1"/>
</dbReference>
<dbReference type="Proteomes" id="UP000222913">
    <property type="component" value="Unassembled WGS sequence"/>
</dbReference>
<evidence type="ECO:0000256" key="3">
    <source>
        <dbReference type="ARBA" id="ARBA00023136"/>
    </source>
</evidence>
<evidence type="ECO:0000256" key="4">
    <source>
        <dbReference type="ARBA" id="ARBA00023139"/>
    </source>
</evidence>
<evidence type="ECO:0000313" key="8">
    <source>
        <dbReference type="Proteomes" id="UP000222913"/>
    </source>
</evidence>
<feature type="signal peptide" evidence="6">
    <location>
        <begin position="1"/>
        <end position="25"/>
    </location>
</feature>
<evidence type="ECO:0000256" key="6">
    <source>
        <dbReference type="SAM" id="SignalP"/>
    </source>
</evidence>
<keyword evidence="4" id="KW-0564">Palmitate</keyword>
<sequence length="423" mass="46869">MKWPKRLIVTGVAMLTATAALTLTACSKNSDSSNDGKVTIEYFNQKTEMVDTLKEIIKDFEKENPKIHVKMTSVPSAGTVLKTRMLAGDAPDVINIYPQNVDFKEWAKAGYFENMTGKSYLENIKNHYEKNYAVNGKIYSVPLSANVSGIYFNKTKFEELGLKVPETWDEFETLVKQIKTDGETPFALAGSEGWTLNGYHQLAYISVTGSGDKANDYLRFSPVNSISTSDSEVKGVLTRLDLLADKGNQQTNWQGASYNDSVVAFATEKALMLPGGSWVLAAIKQQDPDFKISTFAFPGEKTGQEVTVGAGDLALSISSSTKHKKECETFISYMASAEAMQKYYDVDGSPVSVEGVVEDDNSPLAPLYQLAFTDKHYVWLGENWTSEEDFFSLTANYLLNQDADQYVSELNAFFNPMKADVDK</sequence>
<name>A0A2G3NWZ4_STRMC</name>
<gene>
    <name evidence="7" type="ORF">CS010_02595</name>
</gene>
<dbReference type="PROSITE" id="PS51257">
    <property type="entry name" value="PROKAR_LIPOPROTEIN"/>
    <property type="match status" value="1"/>
</dbReference>
<proteinExistence type="predicted"/>
<keyword evidence="3" id="KW-0472">Membrane</keyword>
<dbReference type="SUPFAM" id="SSF53850">
    <property type="entry name" value="Periplasmic binding protein-like II"/>
    <property type="match status" value="1"/>
</dbReference>
<dbReference type="EMBL" id="PEBM01000021">
    <property type="protein sequence ID" value="PHV58051.1"/>
    <property type="molecule type" value="Genomic_DNA"/>
</dbReference>
<protein>
    <submittedName>
        <fullName evidence="7">Sugar ABC transporter substrate-binding protein</fullName>
    </submittedName>
</protein>
<dbReference type="RefSeq" id="WP_099390426.1">
    <property type="nucleotide sequence ID" value="NZ_PEBM01000021.1"/>
</dbReference>
<reference evidence="7 8" key="1">
    <citation type="submission" date="2017-10" db="EMBL/GenBank/DDBJ databases">
        <title>Whole-genome sequence of three Streptococcus macedonicus strains isolated from Italian cheeses of the Veneto region.</title>
        <authorList>
            <person name="Treu L."/>
            <person name="De Diego-Diaz B."/>
            <person name="Papadimitriou K."/>
            <person name="Tsakalidou E."/>
            <person name="Corich V."/>
            <person name="Giacomini A."/>
        </authorList>
    </citation>
    <scope>NUCLEOTIDE SEQUENCE [LARGE SCALE GENOMIC DNA]</scope>
    <source>
        <strain evidence="7 8">27MV</strain>
    </source>
</reference>
<accession>A0A2G3NWZ4</accession>
<dbReference type="InterPro" id="IPR050490">
    <property type="entry name" value="Bact_solute-bd_prot1"/>
</dbReference>
<evidence type="ECO:0000256" key="1">
    <source>
        <dbReference type="ARBA" id="ARBA00022475"/>
    </source>
</evidence>
<dbReference type="Pfam" id="PF01547">
    <property type="entry name" value="SBP_bac_1"/>
    <property type="match status" value="1"/>
</dbReference>
<dbReference type="Gene3D" id="3.40.190.10">
    <property type="entry name" value="Periplasmic binding protein-like II"/>
    <property type="match status" value="2"/>
</dbReference>
<comment type="caution">
    <text evidence="7">The sequence shown here is derived from an EMBL/GenBank/DDBJ whole genome shotgun (WGS) entry which is preliminary data.</text>
</comment>
<evidence type="ECO:0000256" key="5">
    <source>
        <dbReference type="ARBA" id="ARBA00023288"/>
    </source>
</evidence>
<dbReference type="InterPro" id="IPR006059">
    <property type="entry name" value="SBP"/>
</dbReference>
<keyword evidence="2 6" id="KW-0732">Signal</keyword>
<dbReference type="AlphaFoldDB" id="A0A2G3NWZ4"/>
<keyword evidence="5" id="KW-0449">Lipoprotein</keyword>
<dbReference type="PANTHER" id="PTHR43649:SF33">
    <property type="entry name" value="POLYGALACTURONAN_RHAMNOGALACTURONAN-BINDING PROTEIN YTCQ"/>
    <property type="match status" value="1"/>
</dbReference>